<comment type="caution">
    <text evidence="6">The sequence shown here is derived from an EMBL/GenBank/DDBJ whole genome shotgun (WGS) entry which is preliminary data.</text>
</comment>
<gene>
    <name evidence="6" type="ORF">B4U79_01146</name>
</gene>
<keyword evidence="3 5" id="KW-0342">GTP-binding</keyword>
<evidence type="ECO:0000256" key="5">
    <source>
        <dbReference type="PIRSR" id="PIRSR601019-1"/>
    </source>
</evidence>
<keyword evidence="1" id="KW-0479">Metal-binding</keyword>
<evidence type="ECO:0000256" key="3">
    <source>
        <dbReference type="ARBA" id="ARBA00023134"/>
    </source>
</evidence>
<protein>
    <submittedName>
        <fullName evidence="6">Guanine nucleotide-binding protein G(O) subunit alpha-like protein</fullName>
    </submittedName>
</protein>
<reference evidence="6 7" key="1">
    <citation type="journal article" date="2018" name="Gigascience">
        <title>Genomes of trombidid mites reveal novel predicted allergens and laterally-transferred genes associated with secondary metabolism.</title>
        <authorList>
            <person name="Dong X."/>
            <person name="Chaisiri K."/>
            <person name="Xia D."/>
            <person name="Armstrong S.D."/>
            <person name="Fang Y."/>
            <person name="Donnelly M.J."/>
            <person name="Kadowaki T."/>
            <person name="McGarry J.W."/>
            <person name="Darby A.C."/>
            <person name="Makepeace B.L."/>
        </authorList>
    </citation>
    <scope>NUCLEOTIDE SEQUENCE [LARGE SCALE GENOMIC DNA]</scope>
    <source>
        <strain evidence="6">UoL-WK</strain>
    </source>
</reference>
<feature type="binding site" evidence="5">
    <location>
        <position position="64"/>
    </location>
    <ligand>
        <name>GTP</name>
        <dbReference type="ChEBI" id="CHEBI:37565"/>
    </ligand>
</feature>
<dbReference type="PANTHER" id="PTHR10218">
    <property type="entry name" value="GTP-BINDING PROTEIN ALPHA SUBUNIT"/>
    <property type="match status" value="1"/>
</dbReference>
<keyword evidence="7" id="KW-1185">Reference proteome</keyword>
<evidence type="ECO:0000256" key="2">
    <source>
        <dbReference type="ARBA" id="ARBA00022741"/>
    </source>
</evidence>
<name>A0A443RIU0_9ACAR</name>
<keyword evidence="4" id="KW-0807">Transducer</keyword>
<dbReference type="GO" id="GO:0001664">
    <property type="term" value="F:G protein-coupled receptor binding"/>
    <property type="evidence" value="ECO:0007669"/>
    <property type="project" value="TreeGrafter"/>
</dbReference>
<keyword evidence="2 5" id="KW-0547">Nucleotide-binding</keyword>
<dbReference type="GO" id="GO:0031683">
    <property type="term" value="F:G-protein beta/gamma-subunit complex binding"/>
    <property type="evidence" value="ECO:0007669"/>
    <property type="project" value="InterPro"/>
</dbReference>
<dbReference type="FunFam" id="3.40.50.300:FF:000692">
    <property type="entry name" value="Guanine nucleotide-binding protein subunit alpha"/>
    <property type="match status" value="1"/>
</dbReference>
<dbReference type="GO" id="GO:0046872">
    <property type="term" value="F:metal ion binding"/>
    <property type="evidence" value="ECO:0007669"/>
    <property type="project" value="UniProtKB-KW"/>
</dbReference>
<dbReference type="GO" id="GO:0005834">
    <property type="term" value="C:heterotrimeric G-protein complex"/>
    <property type="evidence" value="ECO:0007669"/>
    <property type="project" value="TreeGrafter"/>
</dbReference>
<proteinExistence type="predicted"/>
<dbReference type="STRING" id="1965070.A0A443RIU0"/>
<dbReference type="PANTHER" id="PTHR10218:SF231">
    <property type="entry name" value="GUANINE NUCLEOTIDE BINDING PROTEIN (G PROTEIN) ALPHA V1"/>
    <property type="match status" value="1"/>
</dbReference>
<feature type="binding site" evidence="5">
    <location>
        <begin position="5"/>
        <end position="8"/>
    </location>
    <ligand>
        <name>GTP</name>
        <dbReference type="ChEBI" id="CHEBI:37565"/>
    </ligand>
</feature>
<dbReference type="AlphaFoldDB" id="A0A443RIU0"/>
<organism evidence="6 7">
    <name type="scientific">Dinothrombium tinctorium</name>
    <dbReference type="NCBI Taxonomy" id="1965070"/>
    <lineage>
        <taxon>Eukaryota</taxon>
        <taxon>Metazoa</taxon>
        <taxon>Ecdysozoa</taxon>
        <taxon>Arthropoda</taxon>
        <taxon>Chelicerata</taxon>
        <taxon>Arachnida</taxon>
        <taxon>Acari</taxon>
        <taxon>Acariformes</taxon>
        <taxon>Trombidiformes</taxon>
        <taxon>Prostigmata</taxon>
        <taxon>Anystina</taxon>
        <taxon>Parasitengona</taxon>
        <taxon>Trombidioidea</taxon>
        <taxon>Trombidiidae</taxon>
        <taxon>Dinothrombium</taxon>
    </lineage>
</organism>
<dbReference type="GO" id="GO:0003924">
    <property type="term" value="F:GTPase activity"/>
    <property type="evidence" value="ECO:0007669"/>
    <property type="project" value="InterPro"/>
</dbReference>
<evidence type="ECO:0000256" key="1">
    <source>
        <dbReference type="ARBA" id="ARBA00022723"/>
    </source>
</evidence>
<evidence type="ECO:0000256" key="4">
    <source>
        <dbReference type="ARBA" id="ARBA00023224"/>
    </source>
</evidence>
<dbReference type="GO" id="GO:0005737">
    <property type="term" value="C:cytoplasm"/>
    <property type="evidence" value="ECO:0007669"/>
    <property type="project" value="TreeGrafter"/>
</dbReference>
<dbReference type="GO" id="GO:0007188">
    <property type="term" value="P:adenylate cyclase-modulating G protein-coupled receptor signaling pathway"/>
    <property type="evidence" value="ECO:0007669"/>
    <property type="project" value="TreeGrafter"/>
</dbReference>
<dbReference type="InterPro" id="IPR001019">
    <property type="entry name" value="Gprotein_alpha_su"/>
</dbReference>
<feature type="non-terminal residue" evidence="6">
    <location>
        <position position="1"/>
    </location>
</feature>
<dbReference type="PROSITE" id="PS51882">
    <property type="entry name" value="G_ALPHA"/>
    <property type="match status" value="1"/>
</dbReference>
<sequence>LLFLNKLDLFREKILYSGRHLRHYLPDYSSSDYDVDNGALFIQRKFEQANENPNKVIYTHFTTATDTSNVRVVFQSVMDIIVRENLKRATFL</sequence>
<dbReference type="SUPFAM" id="SSF52540">
    <property type="entry name" value="P-loop containing nucleoside triphosphate hydrolases"/>
    <property type="match status" value="1"/>
</dbReference>
<evidence type="ECO:0000313" key="6">
    <source>
        <dbReference type="EMBL" id="RWS15202.1"/>
    </source>
</evidence>
<dbReference type="Gene3D" id="3.40.50.300">
    <property type="entry name" value="P-loop containing nucleotide triphosphate hydrolases"/>
    <property type="match status" value="1"/>
</dbReference>
<evidence type="ECO:0000313" key="7">
    <source>
        <dbReference type="Proteomes" id="UP000285301"/>
    </source>
</evidence>
<dbReference type="Proteomes" id="UP000285301">
    <property type="component" value="Unassembled WGS sequence"/>
</dbReference>
<dbReference type="EMBL" id="NCKU01000519">
    <property type="protein sequence ID" value="RWS15202.1"/>
    <property type="molecule type" value="Genomic_DNA"/>
</dbReference>
<dbReference type="OrthoDB" id="5817230at2759"/>
<dbReference type="GO" id="GO:0005525">
    <property type="term" value="F:GTP binding"/>
    <property type="evidence" value="ECO:0007669"/>
    <property type="project" value="UniProtKB-KW"/>
</dbReference>
<dbReference type="Pfam" id="PF00503">
    <property type="entry name" value="G-alpha"/>
    <property type="match status" value="1"/>
</dbReference>
<accession>A0A443RIU0</accession>
<dbReference type="InterPro" id="IPR027417">
    <property type="entry name" value="P-loop_NTPase"/>
</dbReference>